<organism evidence="1">
    <name type="scientific">marine sediment metagenome</name>
    <dbReference type="NCBI Taxonomy" id="412755"/>
    <lineage>
        <taxon>unclassified sequences</taxon>
        <taxon>metagenomes</taxon>
        <taxon>ecological metagenomes</taxon>
    </lineage>
</organism>
<dbReference type="AlphaFoldDB" id="X1CIK7"/>
<protein>
    <submittedName>
        <fullName evidence="1">Uncharacterized protein</fullName>
    </submittedName>
</protein>
<evidence type="ECO:0000313" key="1">
    <source>
        <dbReference type="EMBL" id="GAH08176.1"/>
    </source>
</evidence>
<comment type="caution">
    <text evidence="1">The sequence shown here is derived from an EMBL/GenBank/DDBJ whole genome shotgun (WGS) entry which is preliminary data.</text>
</comment>
<gene>
    <name evidence="1" type="ORF">S01H4_51828</name>
</gene>
<dbReference type="EMBL" id="BART01029556">
    <property type="protein sequence ID" value="GAH08176.1"/>
    <property type="molecule type" value="Genomic_DNA"/>
</dbReference>
<proteinExistence type="predicted"/>
<accession>X1CIK7</accession>
<name>X1CIK7_9ZZZZ</name>
<sequence length="136" mass="15791">MMKSQKTSIRALKITLKCSICRADIKDNSAVYQSKTNYGIVCDSCCQNFSEEDIELVLILFLSYGGYFGKFPKEQFSFHEALKEIHDSVDMKEDSTQILEINTRLLHRSLLHGLYPEQYQAQLKRLVDSQEYGYFL</sequence>
<reference evidence="1" key="1">
    <citation type="journal article" date="2014" name="Front. Microbiol.">
        <title>High frequency of phylogenetically diverse reductive dehalogenase-homologous genes in deep subseafloor sedimentary metagenomes.</title>
        <authorList>
            <person name="Kawai M."/>
            <person name="Futagami T."/>
            <person name="Toyoda A."/>
            <person name="Takaki Y."/>
            <person name="Nishi S."/>
            <person name="Hori S."/>
            <person name="Arai W."/>
            <person name="Tsubouchi T."/>
            <person name="Morono Y."/>
            <person name="Uchiyama I."/>
            <person name="Ito T."/>
            <person name="Fujiyama A."/>
            <person name="Inagaki F."/>
            <person name="Takami H."/>
        </authorList>
    </citation>
    <scope>NUCLEOTIDE SEQUENCE</scope>
    <source>
        <strain evidence="1">Expedition CK06-06</strain>
    </source>
</reference>